<evidence type="ECO:0000256" key="1">
    <source>
        <dbReference type="SAM" id="MobiDB-lite"/>
    </source>
</evidence>
<feature type="compositionally biased region" description="Polar residues" evidence="1">
    <location>
        <begin position="91"/>
        <end position="101"/>
    </location>
</feature>
<dbReference type="AlphaFoldDB" id="A0A3S1H4D7"/>
<evidence type="ECO:0000313" key="2">
    <source>
        <dbReference type="EMBL" id="RUS71976.1"/>
    </source>
</evidence>
<evidence type="ECO:0000313" key="3">
    <source>
        <dbReference type="Proteomes" id="UP000271974"/>
    </source>
</evidence>
<protein>
    <submittedName>
        <fullName evidence="2">Uncharacterized protein</fullName>
    </submittedName>
</protein>
<feature type="region of interest" description="Disordered" evidence="1">
    <location>
        <begin position="80"/>
        <end position="101"/>
    </location>
</feature>
<accession>A0A3S1H4D7</accession>
<proteinExistence type="predicted"/>
<reference evidence="2 3" key="1">
    <citation type="submission" date="2019-01" db="EMBL/GenBank/DDBJ databases">
        <title>A draft genome assembly of the solar-powered sea slug Elysia chlorotica.</title>
        <authorList>
            <person name="Cai H."/>
            <person name="Li Q."/>
            <person name="Fang X."/>
            <person name="Li J."/>
            <person name="Curtis N.E."/>
            <person name="Altenburger A."/>
            <person name="Shibata T."/>
            <person name="Feng M."/>
            <person name="Maeda T."/>
            <person name="Schwartz J.A."/>
            <person name="Shigenobu S."/>
            <person name="Lundholm N."/>
            <person name="Nishiyama T."/>
            <person name="Yang H."/>
            <person name="Hasebe M."/>
            <person name="Li S."/>
            <person name="Pierce S.K."/>
            <person name="Wang J."/>
        </authorList>
    </citation>
    <scope>NUCLEOTIDE SEQUENCE [LARGE SCALE GENOMIC DNA]</scope>
    <source>
        <strain evidence="2">EC2010</strain>
        <tissue evidence="2">Whole organism of an adult</tissue>
    </source>
</reference>
<gene>
    <name evidence="2" type="ORF">EGW08_020269</name>
</gene>
<keyword evidence="3" id="KW-1185">Reference proteome</keyword>
<comment type="caution">
    <text evidence="2">The sequence shown here is derived from an EMBL/GenBank/DDBJ whole genome shotgun (WGS) entry which is preliminary data.</text>
</comment>
<dbReference type="EMBL" id="RQTK01001134">
    <property type="protein sequence ID" value="RUS71976.1"/>
    <property type="molecule type" value="Genomic_DNA"/>
</dbReference>
<sequence length="101" mass="11732">MKGLPITISSEYHQYSGGFGSIRHVSSCPSLRIINLDRASPHRETETNKIRLTCFIFHFPMTQYMYLHPISFSYHTANPPQHGFKSHRSLTNKQTKILNQR</sequence>
<organism evidence="2 3">
    <name type="scientific">Elysia chlorotica</name>
    <name type="common">Eastern emerald elysia</name>
    <name type="synonym">Sea slug</name>
    <dbReference type="NCBI Taxonomy" id="188477"/>
    <lineage>
        <taxon>Eukaryota</taxon>
        <taxon>Metazoa</taxon>
        <taxon>Spiralia</taxon>
        <taxon>Lophotrochozoa</taxon>
        <taxon>Mollusca</taxon>
        <taxon>Gastropoda</taxon>
        <taxon>Heterobranchia</taxon>
        <taxon>Euthyneura</taxon>
        <taxon>Panpulmonata</taxon>
        <taxon>Sacoglossa</taxon>
        <taxon>Placobranchoidea</taxon>
        <taxon>Plakobranchidae</taxon>
        <taxon>Elysia</taxon>
    </lineage>
</organism>
<name>A0A3S1H4D7_ELYCH</name>
<dbReference type="Proteomes" id="UP000271974">
    <property type="component" value="Unassembled WGS sequence"/>
</dbReference>